<accession>A0AA40MKQ0</accession>
<comment type="caution">
    <text evidence="2">The sequence shown here is derived from an EMBL/GenBank/DDBJ whole genome shotgun (WGS) entry which is preliminary data.</text>
</comment>
<proteinExistence type="predicted"/>
<name>A0AA40MKQ0_STAAU</name>
<protein>
    <submittedName>
        <fullName evidence="2">Uncharacterized protein</fullName>
    </submittedName>
</protein>
<evidence type="ECO:0000313" key="3">
    <source>
        <dbReference type="Proteomes" id="UP000032274"/>
    </source>
</evidence>
<dbReference type="AlphaFoldDB" id="A0AA40MKQ0"/>
<gene>
    <name evidence="2" type="ORF">QU38_02490</name>
</gene>
<dbReference type="EMBL" id="JXIG01000528">
    <property type="protein sequence ID" value="KIU01193.1"/>
    <property type="molecule type" value="Genomic_DNA"/>
</dbReference>
<dbReference type="Proteomes" id="UP000032274">
    <property type="component" value="Unassembled WGS sequence"/>
</dbReference>
<evidence type="ECO:0000256" key="1">
    <source>
        <dbReference type="SAM" id="MobiDB-lite"/>
    </source>
</evidence>
<organism evidence="2 3">
    <name type="scientific">Staphylococcus aureus</name>
    <dbReference type="NCBI Taxonomy" id="1280"/>
    <lineage>
        <taxon>Bacteria</taxon>
        <taxon>Bacillati</taxon>
        <taxon>Bacillota</taxon>
        <taxon>Bacilli</taxon>
        <taxon>Bacillales</taxon>
        <taxon>Staphylococcaceae</taxon>
        <taxon>Staphylococcus</taxon>
    </lineage>
</organism>
<evidence type="ECO:0000313" key="2">
    <source>
        <dbReference type="EMBL" id="KIU01193.1"/>
    </source>
</evidence>
<reference evidence="2 3" key="1">
    <citation type="submission" date="2015-01" db="EMBL/GenBank/DDBJ databases">
        <title>Characterization of Swiss Staphylococcus aureus strains involved in food poisoning.</title>
        <authorList>
            <person name="Crovadore J."/>
            <person name="Chablais R."/>
            <person name="Tonacini J."/>
            <person name="Schnyder B."/>
            <person name="Lefort F."/>
        </authorList>
    </citation>
    <scope>NUCLEOTIDE SEQUENCE [LARGE SCALE GENOMIC DNA]</scope>
    <source>
        <strain evidence="2 3">SA-120</strain>
    </source>
</reference>
<feature type="region of interest" description="Disordered" evidence="1">
    <location>
        <begin position="1"/>
        <end position="80"/>
    </location>
</feature>
<sequence>MHCAGVSARGPAFRDRRDPPAEWAAARVRNRRTQGDENAQAQDEERREEALQAHRHRQGEARCGWQAPPADQPQRQVYPPEPRHLRARRCRCRAHQGMGALRSEVRRA</sequence>
<feature type="compositionally biased region" description="Basic and acidic residues" evidence="1">
    <location>
        <begin position="43"/>
        <end position="52"/>
    </location>
</feature>